<keyword evidence="3" id="KW-1185">Reference proteome</keyword>
<dbReference type="OrthoDB" id="9807212at2"/>
<dbReference type="InterPro" id="IPR036291">
    <property type="entry name" value="NAD(P)-bd_dom_sf"/>
</dbReference>
<dbReference type="PANTHER" id="PTHR48079:SF6">
    <property type="entry name" value="NAD(P)-BINDING DOMAIN-CONTAINING PROTEIN-RELATED"/>
    <property type="match status" value="1"/>
</dbReference>
<dbReference type="Pfam" id="PF01370">
    <property type="entry name" value="Epimerase"/>
    <property type="match status" value="1"/>
</dbReference>
<dbReference type="GO" id="GO:0004029">
    <property type="term" value="F:aldehyde dehydrogenase (NAD+) activity"/>
    <property type="evidence" value="ECO:0007669"/>
    <property type="project" value="TreeGrafter"/>
</dbReference>
<protein>
    <submittedName>
        <fullName evidence="2">Dihydroflavonol-4-reductase</fullName>
    </submittedName>
</protein>
<evidence type="ECO:0000259" key="1">
    <source>
        <dbReference type="Pfam" id="PF01370"/>
    </source>
</evidence>
<dbReference type="RefSeq" id="WP_126578813.1">
    <property type="nucleotide sequence ID" value="NZ_BIFR01000001.1"/>
</dbReference>
<reference evidence="3" key="1">
    <citation type="submission" date="2018-12" db="EMBL/GenBank/DDBJ databases">
        <title>Tengunoibacter tsumagoiensis gen. nov., sp. nov., Dictyobacter kobayashii sp. nov., D. alpinus sp. nov., and D. joshuensis sp. nov. and description of Dictyobacteraceae fam. nov. within the order Ktedonobacterales isolated from Tengu-no-mugimeshi.</title>
        <authorList>
            <person name="Wang C.M."/>
            <person name="Zheng Y."/>
            <person name="Sakai Y."/>
            <person name="Toyoda A."/>
            <person name="Minakuchi Y."/>
            <person name="Abe K."/>
            <person name="Yokota A."/>
            <person name="Yabe S."/>
        </authorList>
    </citation>
    <scope>NUCLEOTIDE SEQUENCE [LARGE SCALE GENOMIC DNA]</scope>
    <source>
        <strain evidence="3">Uno3</strain>
    </source>
</reference>
<sequence length="328" mass="35536">MKYFVTGATGFVGSHVVRLLIEEGHQVIAVVRKPEQAGALAALGVTLVPGDVTEKESMRAPMQGVDGVFHIAGWYKVGTRDKSLGELVNIQGTRNVLELMKELEIPRGVYTSTIALNSDTHGKLVDESYHFTGKPLSEYDRTKGIAHNEIAVAMIAQGLPLIIVQPGLIYGPGDTSSVRPTFIKYLQRKLPMVPDRSAQSWAHVEDVARGHIAAMQKGRIGESYLLTGPTHTIVEAMQIAEKITGIPAPRTHVAPGVMKGLSVAMGLLEKIAPVPQDYSSEYLRITAGTTYIGSYAKAERELGYQPRSLEAGLSETLAYEMKLLGMSV</sequence>
<organism evidence="2 3">
    <name type="scientific">Tengunoibacter tsumagoiensis</name>
    <dbReference type="NCBI Taxonomy" id="2014871"/>
    <lineage>
        <taxon>Bacteria</taxon>
        <taxon>Bacillati</taxon>
        <taxon>Chloroflexota</taxon>
        <taxon>Ktedonobacteria</taxon>
        <taxon>Ktedonobacterales</taxon>
        <taxon>Dictyobacteraceae</taxon>
        <taxon>Tengunoibacter</taxon>
    </lineage>
</organism>
<dbReference type="InterPro" id="IPR001509">
    <property type="entry name" value="Epimerase_deHydtase"/>
</dbReference>
<comment type="caution">
    <text evidence="2">The sequence shown here is derived from an EMBL/GenBank/DDBJ whole genome shotgun (WGS) entry which is preliminary data.</text>
</comment>
<dbReference type="GO" id="GO:0005737">
    <property type="term" value="C:cytoplasm"/>
    <property type="evidence" value="ECO:0007669"/>
    <property type="project" value="TreeGrafter"/>
</dbReference>
<dbReference type="InterPro" id="IPR051783">
    <property type="entry name" value="NAD(P)-dependent_oxidoreduct"/>
</dbReference>
<evidence type="ECO:0000313" key="3">
    <source>
        <dbReference type="Proteomes" id="UP000287352"/>
    </source>
</evidence>
<dbReference type="SUPFAM" id="SSF51735">
    <property type="entry name" value="NAD(P)-binding Rossmann-fold domains"/>
    <property type="match status" value="1"/>
</dbReference>
<accession>A0A401ZW70</accession>
<dbReference type="AlphaFoldDB" id="A0A401ZW70"/>
<evidence type="ECO:0000313" key="2">
    <source>
        <dbReference type="EMBL" id="GCE11149.1"/>
    </source>
</evidence>
<name>A0A401ZW70_9CHLR</name>
<dbReference type="Proteomes" id="UP000287352">
    <property type="component" value="Unassembled WGS sequence"/>
</dbReference>
<gene>
    <name evidence="2" type="primary">hpnA</name>
    <name evidence="2" type="ORF">KTT_10080</name>
</gene>
<dbReference type="Gene3D" id="3.40.50.720">
    <property type="entry name" value="NAD(P)-binding Rossmann-like Domain"/>
    <property type="match status" value="1"/>
</dbReference>
<dbReference type="PANTHER" id="PTHR48079">
    <property type="entry name" value="PROTEIN YEEZ"/>
    <property type="match status" value="1"/>
</dbReference>
<dbReference type="EMBL" id="BIFR01000001">
    <property type="protein sequence ID" value="GCE11149.1"/>
    <property type="molecule type" value="Genomic_DNA"/>
</dbReference>
<proteinExistence type="predicted"/>
<feature type="domain" description="NAD-dependent epimerase/dehydratase" evidence="1">
    <location>
        <begin position="4"/>
        <end position="224"/>
    </location>
</feature>